<evidence type="ECO:0000256" key="4">
    <source>
        <dbReference type="ARBA" id="ARBA00023136"/>
    </source>
</evidence>
<feature type="transmembrane region" description="Helical" evidence="5">
    <location>
        <begin position="101"/>
        <end position="117"/>
    </location>
</feature>
<feature type="transmembrane region" description="Helical" evidence="5">
    <location>
        <begin position="43"/>
        <end position="60"/>
    </location>
</feature>
<evidence type="ECO:0000313" key="6">
    <source>
        <dbReference type="EMBL" id="ONF97274.1"/>
    </source>
</evidence>
<comment type="similarity">
    <text evidence="5">Belongs to the UPF0060 family.</text>
</comment>
<keyword evidence="3 5" id="KW-1133">Transmembrane helix</keyword>
<reference evidence="6 7" key="1">
    <citation type="submission" date="2016-11" db="EMBL/GenBank/DDBJ databases">
        <title>Genome sequence of Sphingomonas jeddahensis G39.</title>
        <authorList>
            <person name="Poehlein A."/>
            <person name="Wuebbeler J.H."/>
            <person name="Steinbuechel A."/>
            <person name="Daniel R."/>
        </authorList>
    </citation>
    <scope>NUCLEOTIDE SEQUENCE [LARGE SCALE GENOMIC DNA]</scope>
    <source>
        <strain evidence="6 7">G39</strain>
    </source>
</reference>
<dbReference type="SUPFAM" id="SSF103481">
    <property type="entry name" value="Multidrug resistance efflux transporter EmrE"/>
    <property type="match status" value="1"/>
</dbReference>
<accession>A0A1V2EYP4</accession>
<sequence>MLANDRRVCEDGAMSVIAYIGAALAEIAGCFSFWAWLRLGRSPWWVVPGVASLCLFAYLLTLVDAEHAGRTYAAYGGVYIASAVLWLWLAEGVRPDRSDMVGAIVCLIGAAIILWGPRVG</sequence>
<dbReference type="PANTHER" id="PTHR36116:SF1">
    <property type="entry name" value="UPF0060 MEMBRANE PROTEIN YNFA"/>
    <property type="match status" value="1"/>
</dbReference>
<keyword evidence="2 5" id="KW-0812">Transmembrane</keyword>
<evidence type="ECO:0000256" key="5">
    <source>
        <dbReference type="HAMAP-Rule" id="MF_00010"/>
    </source>
</evidence>
<dbReference type="InterPro" id="IPR003844">
    <property type="entry name" value="UPF0060"/>
</dbReference>
<dbReference type="EMBL" id="MPSB01000002">
    <property type="protein sequence ID" value="ONF97274.1"/>
    <property type="molecule type" value="Genomic_DNA"/>
</dbReference>
<dbReference type="PANTHER" id="PTHR36116">
    <property type="entry name" value="UPF0060 MEMBRANE PROTEIN YNFA"/>
    <property type="match status" value="1"/>
</dbReference>
<comment type="subcellular location">
    <subcellularLocation>
        <location evidence="5">Cell membrane</location>
        <topology evidence="5">Multi-pass membrane protein</topology>
    </subcellularLocation>
</comment>
<evidence type="ECO:0000256" key="1">
    <source>
        <dbReference type="ARBA" id="ARBA00022475"/>
    </source>
</evidence>
<dbReference type="HAMAP" id="MF_00010">
    <property type="entry name" value="UPF0060"/>
    <property type="match status" value="1"/>
</dbReference>
<feature type="transmembrane region" description="Helical" evidence="5">
    <location>
        <begin position="72"/>
        <end position="89"/>
    </location>
</feature>
<gene>
    <name evidence="6" type="ORF">SPHI_07110</name>
</gene>
<name>A0A1V2EYP4_9SPHN</name>
<dbReference type="GO" id="GO:0005886">
    <property type="term" value="C:plasma membrane"/>
    <property type="evidence" value="ECO:0007669"/>
    <property type="project" value="UniProtKB-SubCell"/>
</dbReference>
<proteinExistence type="inferred from homology"/>
<keyword evidence="4 5" id="KW-0472">Membrane</keyword>
<dbReference type="Proteomes" id="UP000188729">
    <property type="component" value="Unassembled WGS sequence"/>
</dbReference>
<evidence type="ECO:0000256" key="2">
    <source>
        <dbReference type="ARBA" id="ARBA00022692"/>
    </source>
</evidence>
<feature type="transmembrane region" description="Helical" evidence="5">
    <location>
        <begin position="12"/>
        <end position="37"/>
    </location>
</feature>
<keyword evidence="7" id="KW-1185">Reference proteome</keyword>
<organism evidence="6 7">
    <name type="scientific">Sphingomonas jeddahensis</name>
    <dbReference type="NCBI Taxonomy" id="1915074"/>
    <lineage>
        <taxon>Bacteria</taxon>
        <taxon>Pseudomonadati</taxon>
        <taxon>Pseudomonadota</taxon>
        <taxon>Alphaproteobacteria</taxon>
        <taxon>Sphingomonadales</taxon>
        <taxon>Sphingomonadaceae</taxon>
        <taxon>Sphingomonas</taxon>
    </lineage>
</organism>
<dbReference type="Pfam" id="PF02694">
    <property type="entry name" value="UPF0060"/>
    <property type="match status" value="1"/>
</dbReference>
<keyword evidence="1 5" id="KW-1003">Cell membrane</keyword>
<dbReference type="InterPro" id="IPR037185">
    <property type="entry name" value="EmrE-like"/>
</dbReference>
<dbReference type="AlphaFoldDB" id="A0A1V2EYP4"/>
<comment type="caution">
    <text evidence="6">The sequence shown here is derived from an EMBL/GenBank/DDBJ whole genome shotgun (WGS) entry which is preliminary data.</text>
</comment>
<evidence type="ECO:0000313" key="7">
    <source>
        <dbReference type="Proteomes" id="UP000188729"/>
    </source>
</evidence>
<dbReference type="NCBIfam" id="NF002586">
    <property type="entry name" value="PRK02237.1"/>
    <property type="match status" value="1"/>
</dbReference>
<protein>
    <submittedName>
        <fullName evidence="6">Uncharacterized protein</fullName>
    </submittedName>
</protein>
<evidence type="ECO:0000256" key="3">
    <source>
        <dbReference type="ARBA" id="ARBA00022989"/>
    </source>
</evidence>